<evidence type="ECO:0000256" key="4">
    <source>
        <dbReference type="ARBA" id="ARBA00023284"/>
    </source>
</evidence>
<feature type="site" description="Contributes to redox potential value" evidence="7">
    <location>
        <position position="32"/>
    </location>
</feature>
<dbReference type="FunFam" id="3.40.30.10:FF:000001">
    <property type="entry name" value="Thioredoxin"/>
    <property type="match status" value="1"/>
</dbReference>
<dbReference type="AlphaFoldDB" id="A0A0K1W0G0"/>
<comment type="similarity">
    <text evidence="6">Belongs to the thioredoxin family.</text>
</comment>
<dbReference type="InterPro" id="IPR005746">
    <property type="entry name" value="Thioredoxin"/>
</dbReference>
<protein>
    <recommendedName>
        <fullName evidence="5 6">Thioredoxin</fullName>
    </recommendedName>
</protein>
<dbReference type="PROSITE" id="PS51352">
    <property type="entry name" value="THIOREDOXIN_2"/>
    <property type="match status" value="1"/>
</dbReference>
<evidence type="ECO:0000256" key="2">
    <source>
        <dbReference type="ARBA" id="ARBA00022982"/>
    </source>
</evidence>
<dbReference type="CDD" id="cd02947">
    <property type="entry name" value="TRX_family"/>
    <property type="match status" value="1"/>
</dbReference>
<evidence type="ECO:0000256" key="6">
    <source>
        <dbReference type="PIRNR" id="PIRNR000077"/>
    </source>
</evidence>
<dbReference type="PROSITE" id="PS00194">
    <property type="entry name" value="THIOREDOXIN_1"/>
    <property type="match status" value="1"/>
</dbReference>
<dbReference type="InterPro" id="IPR036249">
    <property type="entry name" value="Thioredoxin-like_sf"/>
</dbReference>
<dbReference type="InterPro" id="IPR017937">
    <property type="entry name" value="Thioredoxin_CS"/>
</dbReference>
<sequence>MELLHVKTIEELDKLLKSNKSVVVDFYAEWCGPCKMLAPIFEQVSSEVKDTQFIKVNVDEASEVANKYGVRSIPTVISFKDGNLDKENTGFMSKDVLLDFIK</sequence>
<dbReference type="Pfam" id="PF00085">
    <property type="entry name" value="Thioredoxin"/>
    <property type="match status" value="1"/>
</dbReference>
<proteinExistence type="inferred from homology"/>
<evidence type="ECO:0000313" key="11">
    <source>
        <dbReference type="Proteomes" id="UP000067476"/>
    </source>
</evidence>
<dbReference type="Proteomes" id="UP000067476">
    <property type="component" value="Chromosome"/>
</dbReference>
<feature type="site" description="Deprotonates C-terminal active site Cys" evidence="7">
    <location>
        <position position="25"/>
    </location>
</feature>
<evidence type="ECO:0000259" key="9">
    <source>
        <dbReference type="PROSITE" id="PS51352"/>
    </source>
</evidence>
<dbReference type="STRING" id="216942.SLITO_v1c01160"/>
<evidence type="ECO:0000313" key="10">
    <source>
        <dbReference type="EMBL" id="AKX33784.1"/>
    </source>
</evidence>
<feature type="disulfide bond" description="Redox-active" evidence="8">
    <location>
        <begin position="31"/>
        <end position="34"/>
    </location>
</feature>
<accession>A0A0K1W0G0</accession>
<dbReference type="PIRSF" id="PIRSF000077">
    <property type="entry name" value="Thioredoxin"/>
    <property type="match status" value="1"/>
</dbReference>
<evidence type="ECO:0000256" key="1">
    <source>
        <dbReference type="ARBA" id="ARBA00022448"/>
    </source>
</evidence>
<evidence type="ECO:0000256" key="5">
    <source>
        <dbReference type="NCBIfam" id="TIGR01068"/>
    </source>
</evidence>
<evidence type="ECO:0000256" key="8">
    <source>
        <dbReference type="PIRSR" id="PIRSR000077-4"/>
    </source>
</evidence>
<name>A0A0K1W0G0_9MOLU</name>
<dbReference type="SUPFAM" id="SSF52833">
    <property type="entry name" value="Thioredoxin-like"/>
    <property type="match status" value="1"/>
</dbReference>
<reference evidence="10 11" key="1">
    <citation type="journal article" date="2015" name="Genome Announc.">
        <title>Complete Genome Sequence of Spiroplasma litorale TN-1T (DSM 21781), a Bacterium Isolated from a Green-Eyed Horsefly (Tabanus nigrovittatus).</title>
        <authorList>
            <person name="Lo W.S."/>
            <person name="Lai Y.C."/>
            <person name="Lien Y.W."/>
            <person name="Wang T.H."/>
            <person name="Kuo C.H."/>
        </authorList>
    </citation>
    <scope>NUCLEOTIDE SEQUENCE [LARGE SCALE GENOMIC DNA]</scope>
    <source>
        <strain evidence="10 11">TN-1</strain>
    </source>
</reference>
<dbReference type="PANTHER" id="PTHR46115">
    <property type="entry name" value="THIOREDOXIN-LIKE PROTEIN 1"/>
    <property type="match status" value="1"/>
</dbReference>
<dbReference type="PRINTS" id="PR00421">
    <property type="entry name" value="THIOREDOXIN"/>
</dbReference>
<dbReference type="InterPro" id="IPR013766">
    <property type="entry name" value="Thioredoxin_domain"/>
</dbReference>
<keyword evidence="1" id="KW-0813">Transport</keyword>
<evidence type="ECO:0000256" key="3">
    <source>
        <dbReference type="ARBA" id="ARBA00023157"/>
    </source>
</evidence>
<evidence type="ECO:0000256" key="7">
    <source>
        <dbReference type="PIRSR" id="PIRSR000077-1"/>
    </source>
</evidence>
<organism evidence="10 11">
    <name type="scientific">Spiroplasma litorale</name>
    <dbReference type="NCBI Taxonomy" id="216942"/>
    <lineage>
        <taxon>Bacteria</taxon>
        <taxon>Bacillati</taxon>
        <taxon>Mycoplasmatota</taxon>
        <taxon>Mollicutes</taxon>
        <taxon>Entomoplasmatales</taxon>
        <taxon>Spiroplasmataceae</taxon>
        <taxon>Spiroplasma</taxon>
    </lineage>
</organism>
<feature type="domain" description="Thioredoxin" evidence="9">
    <location>
        <begin position="1"/>
        <end position="102"/>
    </location>
</feature>
<dbReference type="GO" id="GO:0015035">
    <property type="term" value="F:protein-disulfide reductase activity"/>
    <property type="evidence" value="ECO:0007669"/>
    <property type="project" value="UniProtKB-UniRule"/>
</dbReference>
<feature type="active site" description="Nucleophile" evidence="7">
    <location>
        <position position="31"/>
    </location>
</feature>
<dbReference type="RefSeq" id="WP_075057882.1">
    <property type="nucleotide sequence ID" value="NZ_CP012357.1"/>
</dbReference>
<dbReference type="OrthoDB" id="9790390at2"/>
<keyword evidence="11" id="KW-1185">Reference proteome</keyword>
<dbReference type="NCBIfam" id="TIGR01068">
    <property type="entry name" value="thioredoxin"/>
    <property type="match status" value="1"/>
</dbReference>
<dbReference type="EMBL" id="CP012357">
    <property type="protein sequence ID" value="AKX33784.1"/>
    <property type="molecule type" value="Genomic_DNA"/>
</dbReference>
<keyword evidence="2" id="KW-0249">Electron transport</keyword>
<keyword evidence="3 8" id="KW-1015">Disulfide bond</keyword>
<gene>
    <name evidence="10" type="primary">trxA</name>
    <name evidence="10" type="ORF">SLITO_v1c01160</name>
</gene>
<dbReference type="KEGG" id="sll:SLITO_v1c01160"/>
<keyword evidence="4 8" id="KW-0676">Redox-active center</keyword>
<feature type="active site" description="Nucleophile" evidence="7">
    <location>
        <position position="34"/>
    </location>
</feature>
<dbReference type="Gene3D" id="3.40.30.10">
    <property type="entry name" value="Glutaredoxin"/>
    <property type="match status" value="1"/>
</dbReference>
<feature type="site" description="Contributes to redox potential value" evidence="7">
    <location>
        <position position="33"/>
    </location>
</feature>
<dbReference type="PATRIC" id="fig|216942.3.peg.116"/>